<evidence type="ECO:0000313" key="8">
    <source>
        <dbReference type="EMBL" id="SFC81868.1"/>
    </source>
</evidence>
<dbReference type="PANTHER" id="PTHR42920:SF11">
    <property type="entry name" value="INNER MEMBRANE PROTEIN YTFF"/>
    <property type="match status" value="1"/>
</dbReference>
<sequence>MNSQSSLSFIFLAIISAICMGTIGVLAKFAVFPAEHITFYRLFLGAICLLLYMLSTEKKSQILHKPSKRTITNGIMLASFMVCYIQAMSYTSMANAVMLIYLAPLLCAVIAHFIFSEKLTIFNLFTIALALIGFAMMMQFSLSIPGSKNESLGILYGVLSLFSYSAFMLINRKPSNSTPYQSTLVQLLSGALCMLPFLILSPETPSITQSFWLLAIGIIPGFIAILCAVKALRNLPSVTFGTVAYIEPVAVVCFAWWLFDETLNFMQLIGCCLIIGAGIVQGILSQKRVVG</sequence>
<dbReference type="STRING" id="1123010.SAMN02745724_02617"/>
<keyword evidence="9" id="KW-1185">Reference proteome</keyword>
<feature type="transmembrane region" description="Helical" evidence="6">
    <location>
        <begin position="74"/>
        <end position="90"/>
    </location>
</feature>
<feature type="transmembrane region" description="Helical" evidence="6">
    <location>
        <begin position="211"/>
        <end position="232"/>
    </location>
</feature>
<accession>A0A1I1MFL6</accession>
<evidence type="ECO:0000256" key="4">
    <source>
        <dbReference type="ARBA" id="ARBA00022989"/>
    </source>
</evidence>
<dbReference type="RefSeq" id="WP_245763820.1">
    <property type="nucleotide sequence ID" value="NZ_FOLO01000019.1"/>
</dbReference>
<feature type="transmembrane region" description="Helical" evidence="6">
    <location>
        <begin position="96"/>
        <end position="115"/>
    </location>
</feature>
<dbReference type="Pfam" id="PF00892">
    <property type="entry name" value="EamA"/>
    <property type="match status" value="2"/>
</dbReference>
<feature type="transmembrane region" description="Helical" evidence="6">
    <location>
        <begin position="239"/>
        <end position="259"/>
    </location>
</feature>
<dbReference type="InterPro" id="IPR000620">
    <property type="entry name" value="EamA_dom"/>
</dbReference>
<feature type="domain" description="EamA" evidence="7">
    <location>
        <begin position="9"/>
        <end position="138"/>
    </location>
</feature>
<evidence type="ECO:0000259" key="7">
    <source>
        <dbReference type="Pfam" id="PF00892"/>
    </source>
</evidence>
<dbReference type="InterPro" id="IPR051258">
    <property type="entry name" value="Diverse_Substrate_Transporter"/>
</dbReference>
<feature type="transmembrane region" description="Helical" evidence="6">
    <location>
        <begin position="183"/>
        <end position="199"/>
    </location>
</feature>
<keyword evidence="4 6" id="KW-1133">Transmembrane helix</keyword>
<dbReference type="PANTHER" id="PTHR42920">
    <property type="entry name" value="OS03G0707200 PROTEIN-RELATED"/>
    <property type="match status" value="1"/>
</dbReference>
<comment type="subcellular location">
    <subcellularLocation>
        <location evidence="1">Cell membrane</location>
        <topology evidence="1">Multi-pass membrane protein</topology>
    </subcellularLocation>
</comment>
<organism evidence="8 9">
    <name type="scientific">Pseudoalteromonas denitrificans DSM 6059</name>
    <dbReference type="NCBI Taxonomy" id="1123010"/>
    <lineage>
        <taxon>Bacteria</taxon>
        <taxon>Pseudomonadati</taxon>
        <taxon>Pseudomonadota</taxon>
        <taxon>Gammaproteobacteria</taxon>
        <taxon>Alteromonadales</taxon>
        <taxon>Pseudoalteromonadaceae</taxon>
        <taxon>Pseudoalteromonas</taxon>
    </lineage>
</organism>
<proteinExistence type="predicted"/>
<feature type="transmembrane region" description="Helical" evidence="6">
    <location>
        <begin position="265"/>
        <end position="284"/>
    </location>
</feature>
<evidence type="ECO:0000256" key="5">
    <source>
        <dbReference type="ARBA" id="ARBA00023136"/>
    </source>
</evidence>
<reference evidence="8 9" key="1">
    <citation type="submission" date="2016-10" db="EMBL/GenBank/DDBJ databases">
        <authorList>
            <person name="de Groot N.N."/>
        </authorList>
    </citation>
    <scope>NUCLEOTIDE SEQUENCE [LARGE SCALE GENOMIC DNA]</scope>
    <source>
        <strain evidence="8 9">DSM 6059</strain>
    </source>
</reference>
<feature type="transmembrane region" description="Helical" evidence="6">
    <location>
        <begin position="154"/>
        <end position="171"/>
    </location>
</feature>
<dbReference type="SUPFAM" id="SSF103481">
    <property type="entry name" value="Multidrug resistance efflux transporter EmrE"/>
    <property type="match status" value="2"/>
</dbReference>
<feature type="transmembrane region" description="Helical" evidence="6">
    <location>
        <begin position="122"/>
        <end position="142"/>
    </location>
</feature>
<dbReference type="GO" id="GO:0005886">
    <property type="term" value="C:plasma membrane"/>
    <property type="evidence" value="ECO:0007669"/>
    <property type="project" value="UniProtKB-SubCell"/>
</dbReference>
<keyword evidence="3 6" id="KW-0812">Transmembrane</keyword>
<feature type="transmembrane region" description="Helical" evidence="6">
    <location>
        <begin position="7"/>
        <end position="31"/>
    </location>
</feature>
<gene>
    <name evidence="8" type="ORF">SAMN02745724_02617</name>
</gene>
<dbReference type="Gene3D" id="1.10.3730.20">
    <property type="match status" value="1"/>
</dbReference>
<dbReference type="AlphaFoldDB" id="A0A1I1MFL6"/>
<dbReference type="InterPro" id="IPR037185">
    <property type="entry name" value="EmrE-like"/>
</dbReference>
<protein>
    <submittedName>
        <fullName evidence="8">EamA domain-containing membrane protein RarD</fullName>
    </submittedName>
</protein>
<feature type="transmembrane region" description="Helical" evidence="6">
    <location>
        <begin position="37"/>
        <end position="54"/>
    </location>
</feature>
<dbReference type="Proteomes" id="UP000198862">
    <property type="component" value="Unassembled WGS sequence"/>
</dbReference>
<evidence type="ECO:0000256" key="3">
    <source>
        <dbReference type="ARBA" id="ARBA00022692"/>
    </source>
</evidence>
<evidence type="ECO:0000256" key="6">
    <source>
        <dbReference type="SAM" id="Phobius"/>
    </source>
</evidence>
<keyword evidence="2" id="KW-1003">Cell membrane</keyword>
<name>A0A1I1MFL6_9GAMM</name>
<feature type="domain" description="EamA" evidence="7">
    <location>
        <begin position="152"/>
        <end position="277"/>
    </location>
</feature>
<evidence type="ECO:0000313" key="9">
    <source>
        <dbReference type="Proteomes" id="UP000198862"/>
    </source>
</evidence>
<dbReference type="EMBL" id="FOLO01000019">
    <property type="protein sequence ID" value="SFC81868.1"/>
    <property type="molecule type" value="Genomic_DNA"/>
</dbReference>
<evidence type="ECO:0000256" key="2">
    <source>
        <dbReference type="ARBA" id="ARBA00022475"/>
    </source>
</evidence>
<keyword evidence="5 6" id="KW-0472">Membrane</keyword>
<evidence type="ECO:0000256" key="1">
    <source>
        <dbReference type="ARBA" id="ARBA00004651"/>
    </source>
</evidence>